<evidence type="ECO:0000313" key="6">
    <source>
        <dbReference type="Proteomes" id="UP001163550"/>
    </source>
</evidence>
<dbReference type="CDD" id="cd00614">
    <property type="entry name" value="CGS_like"/>
    <property type="match status" value="1"/>
</dbReference>
<evidence type="ECO:0000256" key="2">
    <source>
        <dbReference type="ARBA" id="ARBA00009077"/>
    </source>
</evidence>
<comment type="similarity">
    <text evidence="2 4">Belongs to the trans-sulfuration enzymes family.</text>
</comment>
<dbReference type="InterPro" id="IPR015421">
    <property type="entry name" value="PyrdxlP-dep_Trfase_major"/>
</dbReference>
<dbReference type="PROSITE" id="PS00868">
    <property type="entry name" value="CYS_MET_METAB_PP"/>
    <property type="match status" value="1"/>
</dbReference>
<gene>
    <name evidence="5" type="ORF">LNN31_12160</name>
</gene>
<dbReference type="Gene3D" id="3.90.1150.10">
    <property type="entry name" value="Aspartate Aminotransferase, domain 1"/>
    <property type="match status" value="1"/>
</dbReference>
<dbReference type="Proteomes" id="UP001163550">
    <property type="component" value="Chromosome"/>
</dbReference>
<keyword evidence="6" id="KW-1185">Reference proteome</keyword>
<proteinExistence type="inferred from homology"/>
<dbReference type="Pfam" id="PF01053">
    <property type="entry name" value="Cys_Met_Meta_PP"/>
    <property type="match status" value="1"/>
</dbReference>
<organism evidence="5 6">
    <name type="scientific">Acetobacterium wieringae</name>
    <dbReference type="NCBI Taxonomy" id="52694"/>
    <lineage>
        <taxon>Bacteria</taxon>
        <taxon>Bacillati</taxon>
        <taxon>Bacillota</taxon>
        <taxon>Clostridia</taxon>
        <taxon>Eubacteriales</taxon>
        <taxon>Eubacteriaceae</taxon>
        <taxon>Acetobacterium</taxon>
    </lineage>
</organism>
<dbReference type="Gene3D" id="3.40.640.10">
    <property type="entry name" value="Type I PLP-dependent aspartate aminotransferase-like (Major domain)"/>
    <property type="match status" value="1"/>
</dbReference>
<evidence type="ECO:0000256" key="1">
    <source>
        <dbReference type="ARBA" id="ARBA00001933"/>
    </source>
</evidence>
<dbReference type="GO" id="GO:0008483">
    <property type="term" value="F:transaminase activity"/>
    <property type="evidence" value="ECO:0007669"/>
    <property type="project" value="UniProtKB-KW"/>
</dbReference>
<evidence type="ECO:0000313" key="5">
    <source>
        <dbReference type="EMBL" id="UYO61535.1"/>
    </source>
</evidence>
<sequence length="381" mass="42304">MDFETLCIHGNNNKYDNTGAISVPIFQTATFAHPGVGESTGYDYTRQQNPTREHLENILTRMEEGVDAMAFSSGMAAISAVMELFSPGDHIIASDDLYGGSHRLFHHISIKNGISFDLVDTADLSLIEPLIRTNTRALFIETPTNPMMQVTDLAGVAEIARKHQLLLMVDNTFLTPYFQKPLKLGADIVIHSGTKYLGGHNDTIAGFVVTRDKTLADKLRFIFKTTGAGLAPFDSWLLIRGIKTLPIRMDRQQQNAGVIARWLCQQERIKAVHYVGLESHPGYQISKRQATGFGGMISFEVDSEKTAHHILEGVKLIQYAESLGGVESLITYPMLQTHGDIPEEQREAKGINNRLLRLSVGIESVNDLIDELDRVLKETVQ</sequence>
<dbReference type="PANTHER" id="PTHR11808">
    <property type="entry name" value="TRANS-SULFURATION ENZYME FAMILY MEMBER"/>
    <property type="match status" value="1"/>
</dbReference>
<dbReference type="SUPFAM" id="SSF53383">
    <property type="entry name" value="PLP-dependent transferases"/>
    <property type="match status" value="1"/>
</dbReference>
<dbReference type="EMBL" id="CP087994">
    <property type="protein sequence ID" value="UYO61535.1"/>
    <property type="molecule type" value="Genomic_DNA"/>
</dbReference>
<accession>A0ABY6HAK1</accession>
<dbReference type="PIRSF" id="PIRSF001434">
    <property type="entry name" value="CGS"/>
    <property type="match status" value="1"/>
</dbReference>
<dbReference type="InterPro" id="IPR015424">
    <property type="entry name" value="PyrdxlP-dep_Trfase"/>
</dbReference>
<keyword evidence="3 4" id="KW-0663">Pyridoxal phosphate</keyword>
<evidence type="ECO:0000256" key="4">
    <source>
        <dbReference type="RuleBase" id="RU362118"/>
    </source>
</evidence>
<dbReference type="PANTHER" id="PTHR11808:SF90">
    <property type="entry name" value="CYSTATHIONINE GAMMA-SYNTHASE"/>
    <property type="match status" value="1"/>
</dbReference>
<dbReference type="InterPro" id="IPR015422">
    <property type="entry name" value="PyrdxlP-dep_Trfase_small"/>
</dbReference>
<dbReference type="InterPro" id="IPR054542">
    <property type="entry name" value="Cys_met_metab_PP"/>
</dbReference>
<dbReference type="InterPro" id="IPR000277">
    <property type="entry name" value="Cys/Met-Metab_PyrdxlP-dep_enz"/>
</dbReference>
<keyword evidence="5" id="KW-0808">Transferase</keyword>
<keyword evidence="5" id="KW-0032">Aminotransferase</keyword>
<comment type="cofactor">
    <cofactor evidence="1 4">
        <name>pyridoxal 5'-phosphate</name>
        <dbReference type="ChEBI" id="CHEBI:597326"/>
    </cofactor>
</comment>
<evidence type="ECO:0000256" key="3">
    <source>
        <dbReference type="ARBA" id="ARBA00022898"/>
    </source>
</evidence>
<reference evidence="5" key="1">
    <citation type="submission" date="2021-11" db="EMBL/GenBank/DDBJ databases">
        <title>Isoprene-degrading acetogen.</title>
        <authorList>
            <person name="Yang Y."/>
            <person name="Jin H."/>
            <person name="Yan J."/>
        </authorList>
    </citation>
    <scope>NUCLEOTIDE SEQUENCE</scope>
    <source>
        <strain evidence="5">Berkeley</strain>
    </source>
</reference>
<dbReference type="RefSeq" id="WP_228883116.1">
    <property type="nucleotide sequence ID" value="NZ_CABIIK010000056.1"/>
</dbReference>
<protein>
    <submittedName>
        <fullName evidence="5">PLP-dependent aspartate aminotransferase family protein</fullName>
    </submittedName>
</protein>
<name>A0ABY6HAK1_9FIRM</name>